<organism evidence="1">
    <name type="scientific">Erwinia amylovora ATCC BAA-2158</name>
    <dbReference type="NCBI Taxonomy" id="889211"/>
    <lineage>
        <taxon>Bacteria</taxon>
        <taxon>Pseudomonadati</taxon>
        <taxon>Pseudomonadota</taxon>
        <taxon>Gammaproteobacteria</taxon>
        <taxon>Enterobacterales</taxon>
        <taxon>Erwiniaceae</taxon>
        <taxon>Erwinia</taxon>
    </lineage>
</organism>
<name>E5BA64_ERWAM</name>
<dbReference type="EMBL" id="FR719198">
    <property type="protein sequence ID" value="CBX82371.1"/>
    <property type="molecule type" value="Genomic_DNA"/>
</dbReference>
<evidence type="ECO:0000313" key="1">
    <source>
        <dbReference type="EMBL" id="CBX82371.1"/>
    </source>
</evidence>
<accession>E5BA64</accession>
<reference evidence="1" key="1">
    <citation type="journal article" date="2011" name="J. Bacteriol.">
        <title>Genome Sequence of an Erwinia amylovora Strain with Pathogenicity Restricted to Rubus Plants.</title>
        <authorList>
            <person name="Powney R."/>
            <person name="Smits T.H."/>
            <person name="Sawbridge T."/>
            <person name="Frey B."/>
            <person name="Blom J."/>
            <person name="Frey J.E."/>
            <person name="Plummer K.M."/>
            <person name="Beer S.V."/>
            <person name="Luck J."/>
            <person name="Duffy B."/>
            <person name="Rodoni B."/>
        </authorList>
    </citation>
    <scope>NUCLEOTIDE SEQUENCE</scope>
    <source>
        <strain evidence="1">ATCC BAA-2158</strain>
    </source>
</reference>
<sequence length="38" mass="4116">MLKKATVPNAIFCHASLLRAAAVFPRRFTSPASVFKAP</sequence>
<gene>
    <name evidence="1" type="ORF">EAIL5_3551</name>
</gene>
<dbReference type="AlphaFoldDB" id="E5BA64"/>
<proteinExistence type="predicted"/>
<protein>
    <submittedName>
        <fullName evidence="1">Uncharacterized protein</fullName>
    </submittedName>
</protein>